<protein>
    <submittedName>
        <fullName evidence="1">Uncharacterized protein</fullName>
    </submittedName>
</protein>
<accession>X1JDB6</accession>
<gene>
    <name evidence="1" type="ORF">S03H2_59079</name>
</gene>
<organism evidence="1">
    <name type="scientific">marine sediment metagenome</name>
    <dbReference type="NCBI Taxonomy" id="412755"/>
    <lineage>
        <taxon>unclassified sequences</taxon>
        <taxon>metagenomes</taxon>
        <taxon>ecological metagenomes</taxon>
    </lineage>
</organism>
<proteinExistence type="predicted"/>
<reference evidence="1" key="1">
    <citation type="journal article" date="2014" name="Front. Microbiol.">
        <title>High frequency of phylogenetically diverse reductive dehalogenase-homologous genes in deep subseafloor sedimentary metagenomes.</title>
        <authorList>
            <person name="Kawai M."/>
            <person name="Futagami T."/>
            <person name="Toyoda A."/>
            <person name="Takaki Y."/>
            <person name="Nishi S."/>
            <person name="Hori S."/>
            <person name="Arai W."/>
            <person name="Tsubouchi T."/>
            <person name="Morono Y."/>
            <person name="Uchiyama I."/>
            <person name="Ito T."/>
            <person name="Fujiyama A."/>
            <person name="Inagaki F."/>
            <person name="Takami H."/>
        </authorList>
    </citation>
    <scope>NUCLEOTIDE SEQUENCE</scope>
    <source>
        <strain evidence="1">Expedition CK06-06</strain>
    </source>
</reference>
<feature type="non-terminal residue" evidence="1">
    <location>
        <position position="1"/>
    </location>
</feature>
<name>X1JDB6_9ZZZZ</name>
<dbReference type="AlphaFoldDB" id="X1JDB6"/>
<comment type="caution">
    <text evidence="1">The sequence shown here is derived from an EMBL/GenBank/DDBJ whole genome shotgun (WGS) entry which is preliminary data.</text>
</comment>
<sequence>VETQEEGRAIYDLVKEKLSERPDIELTGQVSNHFANEE</sequence>
<evidence type="ECO:0000313" key="1">
    <source>
        <dbReference type="EMBL" id="GAH79490.1"/>
    </source>
</evidence>
<dbReference type="EMBL" id="BARU01037973">
    <property type="protein sequence ID" value="GAH79490.1"/>
    <property type="molecule type" value="Genomic_DNA"/>
</dbReference>